<evidence type="ECO:0000256" key="1">
    <source>
        <dbReference type="ARBA" id="ARBA00009437"/>
    </source>
</evidence>
<dbReference type="CDD" id="cd08422">
    <property type="entry name" value="PBP2_CrgA_like"/>
    <property type="match status" value="1"/>
</dbReference>
<comment type="similarity">
    <text evidence="1">Belongs to the LysR transcriptional regulatory family.</text>
</comment>
<name>A0ABQ4QYB9_9HYPH</name>
<gene>
    <name evidence="3" type="ORF">OPKNFCMD_2453</name>
</gene>
<dbReference type="InterPro" id="IPR005119">
    <property type="entry name" value="LysR_subst-bd"/>
</dbReference>
<dbReference type="InterPro" id="IPR058163">
    <property type="entry name" value="LysR-type_TF_proteobact-type"/>
</dbReference>
<evidence type="ECO:0000259" key="2">
    <source>
        <dbReference type="Pfam" id="PF03466"/>
    </source>
</evidence>
<accession>A0ABQ4QYB9</accession>
<dbReference type="EMBL" id="BPQH01000007">
    <property type="protein sequence ID" value="GJD49720.1"/>
    <property type="molecule type" value="Genomic_DNA"/>
</dbReference>
<sequence length="281" mass="31453">MIVPMSSERGTDLLTRLDELANRVSAHQASPHGVIHVHSRASVAEHFVIPGLPSFLAVYPDVRVNLWLTAAPRDLLGNNIDVAIRLGNLDEPQLAIREISSGDPRILFASPDYLNANPPIQSPEALRHHDCLGWPFDGRFEDGHAIWRFREGDQIQEVRVKGTVQINNTSLLIQLALKGLGVVLLPVRAIADHLAADRLRRILPDVEATPTTFDHQIYAVFQRSTLYSTQDVSLHRKSGASQSSSLVIIREQKRRSGRRQRTAGFRSSSRVRLEMVLRILQ</sequence>
<evidence type="ECO:0000313" key="4">
    <source>
        <dbReference type="Proteomes" id="UP001055167"/>
    </source>
</evidence>
<dbReference type="Pfam" id="PF03466">
    <property type="entry name" value="LysR_substrate"/>
    <property type="match status" value="1"/>
</dbReference>
<proteinExistence type="inferred from homology"/>
<dbReference type="SUPFAM" id="SSF53850">
    <property type="entry name" value="Periplasmic binding protein-like II"/>
    <property type="match status" value="1"/>
</dbReference>
<dbReference type="Proteomes" id="UP001055167">
    <property type="component" value="Unassembled WGS sequence"/>
</dbReference>
<reference evidence="3" key="1">
    <citation type="journal article" date="2021" name="Front. Microbiol.">
        <title>Comprehensive Comparative Genomics and Phenotyping of Methylobacterium Species.</title>
        <authorList>
            <person name="Alessa O."/>
            <person name="Ogura Y."/>
            <person name="Fujitani Y."/>
            <person name="Takami H."/>
            <person name="Hayashi T."/>
            <person name="Sahin N."/>
            <person name="Tani A."/>
        </authorList>
    </citation>
    <scope>NUCLEOTIDE SEQUENCE</scope>
    <source>
        <strain evidence="3">KCTC 52305</strain>
    </source>
</reference>
<organism evidence="3 4">
    <name type="scientific">Methylobacterium crusticola</name>
    <dbReference type="NCBI Taxonomy" id="1697972"/>
    <lineage>
        <taxon>Bacteria</taxon>
        <taxon>Pseudomonadati</taxon>
        <taxon>Pseudomonadota</taxon>
        <taxon>Alphaproteobacteria</taxon>
        <taxon>Hyphomicrobiales</taxon>
        <taxon>Methylobacteriaceae</taxon>
        <taxon>Methylobacterium</taxon>
    </lineage>
</organism>
<dbReference type="Gene3D" id="3.40.190.290">
    <property type="match status" value="1"/>
</dbReference>
<feature type="domain" description="LysR substrate-binding" evidence="2">
    <location>
        <begin position="29"/>
        <end position="224"/>
    </location>
</feature>
<comment type="caution">
    <text evidence="3">The sequence shown here is derived from an EMBL/GenBank/DDBJ whole genome shotgun (WGS) entry which is preliminary data.</text>
</comment>
<evidence type="ECO:0000313" key="3">
    <source>
        <dbReference type="EMBL" id="GJD49720.1"/>
    </source>
</evidence>
<reference evidence="3" key="2">
    <citation type="submission" date="2021-08" db="EMBL/GenBank/DDBJ databases">
        <authorList>
            <person name="Tani A."/>
            <person name="Ola A."/>
            <person name="Ogura Y."/>
            <person name="Katsura K."/>
            <person name="Hayashi T."/>
        </authorList>
    </citation>
    <scope>NUCLEOTIDE SEQUENCE</scope>
    <source>
        <strain evidence="3">KCTC 52305</strain>
    </source>
</reference>
<dbReference type="PANTHER" id="PTHR30537:SF5">
    <property type="entry name" value="HTH-TYPE TRANSCRIPTIONAL ACTIVATOR TTDR-RELATED"/>
    <property type="match status" value="1"/>
</dbReference>
<keyword evidence="4" id="KW-1185">Reference proteome</keyword>
<dbReference type="PANTHER" id="PTHR30537">
    <property type="entry name" value="HTH-TYPE TRANSCRIPTIONAL REGULATOR"/>
    <property type="match status" value="1"/>
</dbReference>
<protein>
    <recommendedName>
        <fullName evidence="2">LysR substrate-binding domain-containing protein</fullName>
    </recommendedName>
</protein>